<sequence length="97" mass="11490">MKLRQQEPRKAIKPADLYRKVKNLNIRHNVDWDDPGYVWLETWRNNHSNTYRLMIRGAAGSIIGSSWMKASDMMQHLSLKDWRNVLKVARGDTRWPA</sequence>
<organism evidence="1 2">
    <name type="scientific">Klebsiella phage YMC16/01/N133_KPN_BP</name>
    <dbReference type="NCBI Taxonomy" id="2026102"/>
    <lineage>
        <taxon>Viruses</taxon>
        <taxon>Duplodnaviria</taxon>
        <taxon>Heunggongvirae</taxon>
        <taxon>Uroviricota</taxon>
        <taxon>Caudoviricetes</taxon>
        <taxon>Casjensviridae</taxon>
        <taxon>Seodaemunguvirus</taxon>
        <taxon>Seodaemunguvirus YMC16-01N133</taxon>
    </lineage>
</organism>
<reference evidence="1 2" key="1">
    <citation type="submission" date="2017-07" db="EMBL/GenBank/DDBJ databases">
        <title>Complete Genome Sequence of the Klebsiella phage YMC16/01/N133_KPN_BP.</title>
        <authorList>
            <person name="Jeon J."/>
            <person name="Yong D."/>
            <person name="Lee K."/>
        </authorList>
    </citation>
    <scope>NUCLEOTIDE SEQUENCE [LARGE SCALE GENOMIC DNA]</scope>
</reference>
<protein>
    <submittedName>
        <fullName evidence="1">Uncharacterized protein</fullName>
    </submittedName>
</protein>
<name>A0A248XD73_9CAUD</name>
<evidence type="ECO:0000313" key="2">
    <source>
        <dbReference type="Proteomes" id="UP000221999"/>
    </source>
</evidence>
<proteinExistence type="predicted"/>
<keyword evidence="2" id="KW-1185">Reference proteome</keyword>
<evidence type="ECO:0000313" key="1">
    <source>
        <dbReference type="EMBL" id="ASW27659.1"/>
    </source>
</evidence>
<accession>A0A248XD73</accession>
<gene>
    <name evidence="1" type="ORF">KPNN133_040</name>
</gene>
<dbReference type="Proteomes" id="UP000221999">
    <property type="component" value="Segment"/>
</dbReference>
<dbReference type="EMBL" id="MF476925">
    <property type="protein sequence ID" value="ASW27659.1"/>
    <property type="molecule type" value="Genomic_DNA"/>
</dbReference>